<sequence length="35" mass="3854">MLADVDADGSGEVEYAEFVQIMTTKMDSQSQEQEA</sequence>
<dbReference type="PROSITE" id="PS00018">
    <property type="entry name" value="EF_HAND_1"/>
    <property type="match status" value="1"/>
</dbReference>
<evidence type="ECO:0000313" key="4">
    <source>
        <dbReference type="Proteomes" id="UP000244005"/>
    </source>
</evidence>
<dbReference type="GO" id="GO:0005509">
    <property type="term" value="F:calcium ion binding"/>
    <property type="evidence" value="ECO:0007669"/>
    <property type="project" value="InterPro"/>
</dbReference>
<keyword evidence="1" id="KW-0106">Calcium</keyword>
<dbReference type="InterPro" id="IPR002048">
    <property type="entry name" value="EF_hand_dom"/>
</dbReference>
<evidence type="ECO:0000256" key="1">
    <source>
        <dbReference type="ARBA" id="ARBA00022837"/>
    </source>
</evidence>
<evidence type="ECO:0000259" key="2">
    <source>
        <dbReference type="PROSITE" id="PS50222"/>
    </source>
</evidence>
<dbReference type="Gene3D" id="1.10.238.10">
    <property type="entry name" value="EF-hand"/>
    <property type="match status" value="1"/>
</dbReference>
<feature type="domain" description="EF-hand" evidence="2">
    <location>
        <begin position="1"/>
        <end position="28"/>
    </location>
</feature>
<dbReference type="EMBL" id="KZ772674">
    <property type="protein sequence ID" value="PTQ49556.1"/>
    <property type="molecule type" value="Genomic_DNA"/>
</dbReference>
<dbReference type="Proteomes" id="UP000244005">
    <property type="component" value="Unassembled WGS sequence"/>
</dbReference>
<protein>
    <recommendedName>
        <fullName evidence="2">EF-hand domain-containing protein</fullName>
    </recommendedName>
</protein>
<evidence type="ECO:0000313" key="3">
    <source>
        <dbReference type="EMBL" id="PTQ49556.1"/>
    </source>
</evidence>
<dbReference type="InterPro" id="IPR018247">
    <property type="entry name" value="EF_Hand_1_Ca_BS"/>
</dbReference>
<dbReference type="InterPro" id="IPR011992">
    <property type="entry name" value="EF-hand-dom_pair"/>
</dbReference>
<keyword evidence="4" id="KW-1185">Reference proteome</keyword>
<name>A0A2R6XU08_MARPO</name>
<gene>
    <name evidence="3" type="ORF">MARPO_0002s0058</name>
</gene>
<proteinExistence type="predicted"/>
<dbReference type="Pfam" id="PF00036">
    <property type="entry name" value="EF-hand_1"/>
    <property type="match status" value="1"/>
</dbReference>
<organism evidence="3 4">
    <name type="scientific">Marchantia polymorpha</name>
    <name type="common">Common liverwort</name>
    <name type="synonym">Marchantia aquatica</name>
    <dbReference type="NCBI Taxonomy" id="3197"/>
    <lineage>
        <taxon>Eukaryota</taxon>
        <taxon>Viridiplantae</taxon>
        <taxon>Streptophyta</taxon>
        <taxon>Embryophyta</taxon>
        <taxon>Marchantiophyta</taxon>
        <taxon>Marchantiopsida</taxon>
        <taxon>Marchantiidae</taxon>
        <taxon>Marchantiales</taxon>
        <taxon>Marchantiaceae</taxon>
        <taxon>Marchantia</taxon>
    </lineage>
</organism>
<reference evidence="4" key="1">
    <citation type="journal article" date="2017" name="Cell">
        <title>Insights into land plant evolution garnered from the Marchantia polymorpha genome.</title>
        <authorList>
            <person name="Bowman J.L."/>
            <person name="Kohchi T."/>
            <person name="Yamato K.T."/>
            <person name="Jenkins J."/>
            <person name="Shu S."/>
            <person name="Ishizaki K."/>
            <person name="Yamaoka S."/>
            <person name="Nishihama R."/>
            <person name="Nakamura Y."/>
            <person name="Berger F."/>
            <person name="Adam C."/>
            <person name="Aki S.S."/>
            <person name="Althoff F."/>
            <person name="Araki T."/>
            <person name="Arteaga-Vazquez M.A."/>
            <person name="Balasubrmanian S."/>
            <person name="Barry K."/>
            <person name="Bauer D."/>
            <person name="Boehm C.R."/>
            <person name="Briginshaw L."/>
            <person name="Caballero-Perez J."/>
            <person name="Catarino B."/>
            <person name="Chen F."/>
            <person name="Chiyoda S."/>
            <person name="Chovatia M."/>
            <person name="Davies K.M."/>
            <person name="Delmans M."/>
            <person name="Demura T."/>
            <person name="Dierschke T."/>
            <person name="Dolan L."/>
            <person name="Dorantes-Acosta A.E."/>
            <person name="Eklund D.M."/>
            <person name="Florent S.N."/>
            <person name="Flores-Sandoval E."/>
            <person name="Fujiyama A."/>
            <person name="Fukuzawa H."/>
            <person name="Galik B."/>
            <person name="Grimanelli D."/>
            <person name="Grimwood J."/>
            <person name="Grossniklaus U."/>
            <person name="Hamada T."/>
            <person name="Haseloff J."/>
            <person name="Hetherington A.J."/>
            <person name="Higo A."/>
            <person name="Hirakawa Y."/>
            <person name="Hundley H.N."/>
            <person name="Ikeda Y."/>
            <person name="Inoue K."/>
            <person name="Inoue S.I."/>
            <person name="Ishida S."/>
            <person name="Jia Q."/>
            <person name="Kakita M."/>
            <person name="Kanazawa T."/>
            <person name="Kawai Y."/>
            <person name="Kawashima T."/>
            <person name="Kennedy M."/>
            <person name="Kinose K."/>
            <person name="Kinoshita T."/>
            <person name="Kohara Y."/>
            <person name="Koide E."/>
            <person name="Komatsu K."/>
            <person name="Kopischke S."/>
            <person name="Kubo M."/>
            <person name="Kyozuka J."/>
            <person name="Lagercrantz U."/>
            <person name="Lin S.S."/>
            <person name="Lindquist E."/>
            <person name="Lipzen A.M."/>
            <person name="Lu C.W."/>
            <person name="De Luna E."/>
            <person name="Martienssen R.A."/>
            <person name="Minamino N."/>
            <person name="Mizutani M."/>
            <person name="Mizutani M."/>
            <person name="Mochizuki N."/>
            <person name="Monte I."/>
            <person name="Mosher R."/>
            <person name="Nagasaki H."/>
            <person name="Nakagami H."/>
            <person name="Naramoto S."/>
            <person name="Nishitani K."/>
            <person name="Ohtani M."/>
            <person name="Okamoto T."/>
            <person name="Okumura M."/>
            <person name="Phillips J."/>
            <person name="Pollak B."/>
            <person name="Reinders A."/>
            <person name="Rovekamp M."/>
            <person name="Sano R."/>
            <person name="Sawa S."/>
            <person name="Schmid M.W."/>
            <person name="Shirakawa M."/>
            <person name="Solano R."/>
            <person name="Spunde A."/>
            <person name="Suetsugu N."/>
            <person name="Sugano S."/>
            <person name="Sugiyama A."/>
            <person name="Sun R."/>
            <person name="Suzuki Y."/>
            <person name="Takenaka M."/>
            <person name="Takezawa D."/>
            <person name="Tomogane H."/>
            <person name="Tsuzuki M."/>
            <person name="Ueda T."/>
            <person name="Umeda M."/>
            <person name="Ward J.M."/>
            <person name="Watanabe Y."/>
            <person name="Yazaki K."/>
            <person name="Yokoyama R."/>
            <person name="Yoshitake Y."/>
            <person name="Yotsui I."/>
            <person name="Zachgo S."/>
            <person name="Schmutz J."/>
        </authorList>
    </citation>
    <scope>NUCLEOTIDE SEQUENCE [LARGE SCALE GENOMIC DNA]</scope>
    <source>
        <strain evidence="4">Tak-1</strain>
    </source>
</reference>
<dbReference type="AlphaFoldDB" id="A0A2R6XU08"/>
<dbReference type="PROSITE" id="PS50222">
    <property type="entry name" value="EF_HAND_2"/>
    <property type="match status" value="1"/>
</dbReference>
<dbReference type="SUPFAM" id="SSF47473">
    <property type="entry name" value="EF-hand"/>
    <property type="match status" value="1"/>
</dbReference>
<dbReference type="OrthoDB" id="1928947at2759"/>
<accession>A0A2R6XU08</accession>